<reference evidence="1 2" key="1">
    <citation type="submission" date="2023-11" db="EMBL/GenBank/DDBJ databases">
        <authorList>
            <person name="Ouyang M.-Y."/>
        </authorList>
    </citation>
    <scope>NUCLEOTIDE SEQUENCE [LARGE SCALE GENOMIC DNA]</scope>
    <source>
        <strain evidence="1 2">OY6</strain>
    </source>
</reference>
<evidence type="ECO:0000313" key="2">
    <source>
        <dbReference type="Proteomes" id="UP001284537"/>
    </source>
</evidence>
<dbReference type="RefSeq" id="WP_319960332.1">
    <property type="nucleotide sequence ID" value="NZ_JAXARY010000001.1"/>
</dbReference>
<protein>
    <submittedName>
        <fullName evidence="1">Uncharacterized protein</fullName>
    </submittedName>
</protein>
<dbReference type="Proteomes" id="UP001284537">
    <property type="component" value="Unassembled WGS sequence"/>
</dbReference>
<sequence length="43" mass="4598">MTIIASVVVMPRDWGVDQARYLGEALSNGIALFASLSAIFTNV</sequence>
<name>A0ABU4U9D4_9GAMM</name>
<keyword evidence="2" id="KW-1185">Reference proteome</keyword>
<gene>
    <name evidence="1" type="ORF">QLH52_01560</name>
</gene>
<dbReference type="EMBL" id="JAXARY010000001">
    <property type="protein sequence ID" value="MDX8125955.1"/>
    <property type="molecule type" value="Genomic_DNA"/>
</dbReference>
<accession>A0ABU4U9D4</accession>
<comment type="caution">
    <text evidence="1">The sequence shown here is derived from an EMBL/GenBank/DDBJ whole genome shotgun (WGS) entry which is preliminary data.</text>
</comment>
<evidence type="ECO:0000313" key="1">
    <source>
        <dbReference type="EMBL" id="MDX8125955.1"/>
    </source>
</evidence>
<organism evidence="1 2">
    <name type="scientific">Methylomonas defluvii</name>
    <dbReference type="NCBI Taxonomy" id="3045149"/>
    <lineage>
        <taxon>Bacteria</taxon>
        <taxon>Pseudomonadati</taxon>
        <taxon>Pseudomonadota</taxon>
        <taxon>Gammaproteobacteria</taxon>
        <taxon>Methylococcales</taxon>
        <taxon>Methylococcaceae</taxon>
        <taxon>Methylomonas</taxon>
    </lineage>
</organism>
<proteinExistence type="predicted"/>